<name>A0AAE3AEZ7_9FIRM</name>
<reference evidence="1" key="1">
    <citation type="submission" date="2021-10" db="EMBL/GenBank/DDBJ databases">
        <title>Anaerobic single-cell dispensing facilitates the cultivation of human gut bacteria.</title>
        <authorList>
            <person name="Afrizal A."/>
        </authorList>
    </citation>
    <scope>NUCLEOTIDE SEQUENCE</scope>
    <source>
        <strain evidence="1">CLA-AA-H272</strain>
    </source>
</reference>
<organism evidence="1 2">
    <name type="scientific">Brotocaccenecus cirricatena</name>
    <dbReference type="NCBI Taxonomy" id="3064195"/>
    <lineage>
        <taxon>Bacteria</taxon>
        <taxon>Bacillati</taxon>
        <taxon>Bacillota</taxon>
        <taxon>Clostridia</taxon>
        <taxon>Eubacteriales</taxon>
        <taxon>Oscillospiraceae</taxon>
        <taxon>Brotocaccenecus</taxon>
    </lineage>
</organism>
<dbReference type="RefSeq" id="WP_165860622.1">
    <property type="nucleotide sequence ID" value="NZ_JAJEPW010000007.1"/>
</dbReference>
<evidence type="ECO:0000313" key="1">
    <source>
        <dbReference type="EMBL" id="MCC2128655.1"/>
    </source>
</evidence>
<dbReference type="EMBL" id="JAJEPW010000007">
    <property type="protein sequence ID" value="MCC2128655.1"/>
    <property type="molecule type" value="Genomic_DNA"/>
</dbReference>
<accession>A0AAE3AEZ7</accession>
<comment type="caution">
    <text evidence="1">The sequence shown here is derived from an EMBL/GenBank/DDBJ whole genome shotgun (WGS) entry which is preliminary data.</text>
</comment>
<evidence type="ECO:0000313" key="2">
    <source>
        <dbReference type="Proteomes" id="UP001199319"/>
    </source>
</evidence>
<dbReference type="Proteomes" id="UP001199319">
    <property type="component" value="Unassembled WGS sequence"/>
</dbReference>
<gene>
    <name evidence="1" type="ORF">LKD37_03820</name>
</gene>
<proteinExistence type="predicted"/>
<sequence>MERNLISTCQVCDCTRCARQNNCPNEEAACGECTPTNPAWHCADYLPMVERSQKC</sequence>
<protein>
    <submittedName>
        <fullName evidence="1">Uncharacterized protein</fullName>
    </submittedName>
</protein>
<keyword evidence="2" id="KW-1185">Reference proteome</keyword>
<dbReference type="AlphaFoldDB" id="A0AAE3AEZ7"/>